<dbReference type="EMBL" id="KZ826318">
    <property type="protein sequence ID" value="PYI11448.1"/>
    <property type="molecule type" value="Genomic_DNA"/>
</dbReference>
<dbReference type="VEuPathDB" id="FungiDB:BO78DRAFT_303976"/>
<organism evidence="13 14">
    <name type="scientific">Aspergillus sclerotiicarbonarius (strain CBS 121057 / IBT 28362)</name>
    <dbReference type="NCBI Taxonomy" id="1448318"/>
    <lineage>
        <taxon>Eukaryota</taxon>
        <taxon>Fungi</taxon>
        <taxon>Dikarya</taxon>
        <taxon>Ascomycota</taxon>
        <taxon>Pezizomycotina</taxon>
        <taxon>Eurotiomycetes</taxon>
        <taxon>Eurotiomycetidae</taxon>
        <taxon>Eurotiales</taxon>
        <taxon>Aspergillaceae</taxon>
        <taxon>Aspergillus</taxon>
        <taxon>Aspergillus subgen. Circumdati</taxon>
    </lineage>
</organism>
<comment type="catalytic activity">
    <reaction evidence="9">
        <text>glycerol(in) = glycerol(out)</text>
        <dbReference type="Rhea" id="RHEA:29675"/>
        <dbReference type="ChEBI" id="CHEBI:17754"/>
    </reaction>
</comment>
<evidence type="ECO:0000256" key="6">
    <source>
        <dbReference type="ARBA" id="ARBA00022989"/>
    </source>
</evidence>
<gene>
    <name evidence="13" type="ORF">BO78DRAFT_303976</name>
</gene>
<feature type="transmembrane region" description="Helical" evidence="12">
    <location>
        <begin position="72"/>
        <end position="91"/>
    </location>
</feature>
<keyword evidence="6 12" id="KW-1133">Transmembrane helix</keyword>
<dbReference type="GO" id="GO:0015250">
    <property type="term" value="F:water channel activity"/>
    <property type="evidence" value="ECO:0007669"/>
    <property type="project" value="TreeGrafter"/>
</dbReference>
<comment type="catalytic activity">
    <reaction evidence="8">
        <text>H2O(in) = H2O(out)</text>
        <dbReference type="Rhea" id="RHEA:29667"/>
        <dbReference type="ChEBI" id="CHEBI:15377"/>
    </reaction>
</comment>
<dbReference type="CDD" id="cd00333">
    <property type="entry name" value="MIP"/>
    <property type="match status" value="1"/>
</dbReference>
<evidence type="ECO:0000256" key="2">
    <source>
        <dbReference type="ARBA" id="ARBA00006175"/>
    </source>
</evidence>
<comment type="similarity">
    <text evidence="2 10">Belongs to the MIP/aquaporin (TC 1.A.8) family.</text>
</comment>
<keyword evidence="4 10" id="KW-0812">Transmembrane</keyword>
<dbReference type="PROSITE" id="PS00221">
    <property type="entry name" value="MIP"/>
    <property type="match status" value="1"/>
</dbReference>
<comment type="subcellular location">
    <subcellularLocation>
        <location evidence="1">Membrane</location>
        <topology evidence="1">Multi-pass membrane protein</topology>
    </subcellularLocation>
</comment>
<feature type="transmembrane region" description="Helical" evidence="12">
    <location>
        <begin position="296"/>
        <end position="316"/>
    </location>
</feature>
<dbReference type="InterPro" id="IPR022357">
    <property type="entry name" value="MIP_CS"/>
</dbReference>
<evidence type="ECO:0000256" key="5">
    <source>
        <dbReference type="ARBA" id="ARBA00022737"/>
    </source>
</evidence>
<evidence type="ECO:0000256" key="4">
    <source>
        <dbReference type="ARBA" id="ARBA00022692"/>
    </source>
</evidence>
<dbReference type="InterPro" id="IPR050363">
    <property type="entry name" value="MIP/Aquaporin"/>
</dbReference>
<sequence length="354" mass="38042">MATPSNPTTSSSLAQDTIALTSDKNHITTTTTTTSTTSSSSSSSAPPLSPTQPTTLQWLKSRPYIRAAISEFLGTMILLLFGDGVVAQVLLSHGEKGSYQSISWGWALGVTLGIYTSTPSGSHLNPAITFTLCLLRRFPWSNLPLYTLSQILGAMTGSAIVYLNYHSAITLYEGSPHLRTVPSSSPSSTTTATATAGIFATYPAPFLSQASQFLSEFLASTILMFMIFALKDEANLGSGAGGRKLFPFAMFFVIFGIGACFGWETGYAINLARDFGPRLVSFALGYGGEVWRAGGWYFWVPMVAPFFGCTFGGWLYDAFIYTGDDSVVNSPYMGLGWLVKPLLHKRVSESDCPA</sequence>
<dbReference type="InterPro" id="IPR000425">
    <property type="entry name" value="MIP"/>
</dbReference>
<feature type="region of interest" description="Disordered" evidence="11">
    <location>
        <begin position="20"/>
        <end position="53"/>
    </location>
</feature>
<dbReference type="Pfam" id="PF00230">
    <property type="entry name" value="MIP"/>
    <property type="match status" value="1"/>
</dbReference>
<dbReference type="Gene3D" id="1.20.1080.10">
    <property type="entry name" value="Glycerol uptake facilitator protein"/>
    <property type="match status" value="1"/>
</dbReference>
<reference evidence="13 14" key="1">
    <citation type="submission" date="2018-02" db="EMBL/GenBank/DDBJ databases">
        <title>The genomes of Aspergillus section Nigri reveals drivers in fungal speciation.</title>
        <authorList>
            <consortium name="DOE Joint Genome Institute"/>
            <person name="Vesth T.C."/>
            <person name="Nybo J."/>
            <person name="Theobald S."/>
            <person name="Brandl J."/>
            <person name="Frisvad J.C."/>
            <person name="Nielsen K.F."/>
            <person name="Lyhne E.K."/>
            <person name="Kogle M.E."/>
            <person name="Kuo A."/>
            <person name="Riley R."/>
            <person name="Clum A."/>
            <person name="Nolan M."/>
            <person name="Lipzen A."/>
            <person name="Salamov A."/>
            <person name="Henrissat B."/>
            <person name="Wiebenga A."/>
            <person name="De vries R.P."/>
            <person name="Grigoriev I.V."/>
            <person name="Mortensen U.H."/>
            <person name="Andersen M.R."/>
            <person name="Baker S.E."/>
        </authorList>
    </citation>
    <scope>NUCLEOTIDE SEQUENCE [LARGE SCALE GENOMIC DNA]</scope>
    <source>
        <strain evidence="13 14">CBS 121057</strain>
    </source>
</reference>
<keyword evidence="3 10" id="KW-0813">Transport</keyword>
<protein>
    <submittedName>
        <fullName evidence="13">Aquaporin</fullName>
    </submittedName>
</protein>
<dbReference type="SUPFAM" id="SSF81338">
    <property type="entry name" value="Aquaporin-like"/>
    <property type="match status" value="1"/>
</dbReference>
<keyword evidence="5" id="KW-0677">Repeat</keyword>
<dbReference type="InterPro" id="IPR023271">
    <property type="entry name" value="Aquaporin-like"/>
</dbReference>
<proteinExistence type="inferred from homology"/>
<name>A0A319EUR3_ASPSB</name>
<evidence type="ECO:0000256" key="3">
    <source>
        <dbReference type="ARBA" id="ARBA00022448"/>
    </source>
</evidence>
<dbReference type="FunFam" id="1.20.1080.10:FF:000027">
    <property type="entry name" value="MIP aquaporin"/>
    <property type="match status" value="1"/>
</dbReference>
<dbReference type="NCBIfam" id="TIGR00861">
    <property type="entry name" value="MIP"/>
    <property type="match status" value="1"/>
</dbReference>
<dbReference type="PANTHER" id="PTHR43829">
    <property type="entry name" value="AQUAPORIN OR AQUAGLYCEROPORIN RELATED"/>
    <property type="match status" value="1"/>
</dbReference>
<evidence type="ECO:0000256" key="11">
    <source>
        <dbReference type="SAM" id="MobiDB-lite"/>
    </source>
</evidence>
<evidence type="ECO:0000256" key="7">
    <source>
        <dbReference type="ARBA" id="ARBA00023136"/>
    </source>
</evidence>
<keyword evidence="7 12" id="KW-0472">Membrane</keyword>
<keyword evidence="14" id="KW-1185">Reference proteome</keyword>
<evidence type="ECO:0000256" key="8">
    <source>
        <dbReference type="ARBA" id="ARBA00034651"/>
    </source>
</evidence>
<dbReference type="PANTHER" id="PTHR43829:SF9">
    <property type="entry name" value="AQUAPORIN-9"/>
    <property type="match status" value="1"/>
</dbReference>
<evidence type="ECO:0000256" key="12">
    <source>
        <dbReference type="SAM" id="Phobius"/>
    </source>
</evidence>
<evidence type="ECO:0000313" key="13">
    <source>
        <dbReference type="EMBL" id="PYI11448.1"/>
    </source>
</evidence>
<feature type="transmembrane region" description="Helical" evidence="12">
    <location>
        <begin position="143"/>
        <end position="165"/>
    </location>
</feature>
<evidence type="ECO:0000256" key="10">
    <source>
        <dbReference type="RuleBase" id="RU000477"/>
    </source>
</evidence>
<dbReference type="GO" id="GO:0015254">
    <property type="term" value="F:glycerol channel activity"/>
    <property type="evidence" value="ECO:0007669"/>
    <property type="project" value="TreeGrafter"/>
</dbReference>
<dbReference type="Proteomes" id="UP000248423">
    <property type="component" value="Unassembled WGS sequence"/>
</dbReference>
<feature type="transmembrane region" description="Helical" evidence="12">
    <location>
        <begin position="213"/>
        <end position="230"/>
    </location>
</feature>
<evidence type="ECO:0000313" key="14">
    <source>
        <dbReference type="Proteomes" id="UP000248423"/>
    </source>
</evidence>
<accession>A0A319EUR3</accession>
<evidence type="ECO:0000256" key="1">
    <source>
        <dbReference type="ARBA" id="ARBA00004141"/>
    </source>
</evidence>
<dbReference type="GO" id="GO:0005886">
    <property type="term" value="C:plasma membrane"/>
    <property type="evidence" value="ECO:0007669"/>
    <property type="project" value="TreeGrafter"/>
</dbReference>
<evidence type="ECO:0000256" key="9">
    <source>
        <dbReference type="ARBA" id="ARBA00049405"/>
    </source>
</evidence>
<dbReference type="OrthoDB" id="3222at2759"/>
<feature type="compositionally biased region" description="Low complexity" evidence="11">
    <location>
        <begin position="28"/>
        <end position="53"/>
    </location>
</feature>
<dbReference type="AlphaFoldDB" id="A0A319EUR3"/>
<feature type="transmembrane region" description="Helical" evidence="12">
    <location>
        <begin position="245"/>
        <end position="269"/>
    </location>
</feature>
<dbReference type="STRING" id="1448318.A0A319EUR3"/>
<dbReference type="PRINTS" id="PR00783">
    <property type="entry name" value="MINTRINSICP"/>
</dbReference>